<keyword evidence="3" id="KW-0808">Transferase</keyword>
<dbReference type="PANTHER" id="PTHR43867:SF2">
    <property type="entry name" value="CELLULOSE SYNTHASE CATALYTIC SUBUNIT A [UDP-FORMING]"/>
    <property type="match status" value="1"/>
</dbReference>
<comment type="caution">
    <text evidence="9">The sequence shown here is derived from an EMBL/GenBank/DDBJ whole genome shotgun (WGS) entry which is preliminary data.</text>
</comment>
<evidence type="ECO:0000313" key="9">
    <source>
        <dbReference type="EMBL" id="GAA1970043.1"/>
    </source>
</evidence>
<gene>
    <name evidence="9" type="ORF">GCM10009838_31140</name>
</gene>
<feature type="transmembrane region" description="Helical" evidence="7">
    <location>
        <begin position="413"/>
        <end position="435"/>
    </location>
</feature>
<organism evidence="9 10">
    <name type="scientific">Catenulispora subtropica</name>
    <dbReference type="NCBI Taxonomy" id="450798"/>
    <lineage>
        <taxon>Bacteria</taxon>
        <taxon>Bacillati</taxon>
        <taxon>Actinomycetota</taxon>
        <taxon>Actinomycetes</taxon>
        <taxon>Catenulisporales</taxon>
        <taxon>Catenulisporaceae</taxon>
        <taxon>Catenulispora</taxon>
    </lineage>
</organism>
<keyword evidence="2" id="KW-0328">Glycosyltransferase</keyword>
<keyword evidence="5 7" id="KW-1133">Transmembrane helix</keyword>
<evidence type="ECO:0000256" key="1">
    <source>
        <dbReference type="ARBA" id="ARBA00004141"/>
    </source>
</evidence>
<sequence length="460" mass="49645">MRRAGHRRAPAVRLTSGWPRLALLLGGVLVAWAVLGTATSTAVVVYALDVVFLGFFLRHTAFTVSALRHANPERIASAKADTLEVEGAVGYRPAVSVLVSCKNERFVAGRLVTGLLGLDYPAELLQIVIVDDGSDDGTGEILDARAAAEPRLLALHRPAGSGPAGKSAALNFALPRLTGEIVVVFDADHRPHRDSLALLVRHFEDQGVGAVQGRCRIRNAADAPLTRLITVDYLAGYLVNEFGRQAVFGLPAYGGANCAIRLSALRDLGGWNVHSVTEDTDVTLRLLLSGLHVRYEPAAVDDEEGVTTIRRYWKQRYRWARGHQQVCRDYLRHVLRAPHLSVLERVETVMFLLVYHVPVASLLALGLLGLSAVGAVPAASVPGGFVLWTLLFLGPLLEIGGGMLLARTRRSDVPALVWFLPMFLISAVLCAKAWIDGLSGSSYTWVRTDRAAAPTGRVGS</sequence>
<dbReference type="EMBL" id="BAAAQM010000015">
    <property type="protein sequence ID" value="GAA1970043.1"/>
    <property type="molecule type" value="Genomic_DNA"/>
</dbReference>
<accession>A0ABN2RJ26</accession>
<evidence type="ECO:0000256" key="2">
    <source>
        <dbReference type="ARBA" id="ARBA00022676"/>
    </source>
</evidence>
<dbReference type="InterPro" id="IPR029044">
    <property type="entry name" value="Nucleotide-diphossugar_trans"/>
</dbReference>
<dbReference type="PANTHER" id="PTHR43867">
    <property type="entry name" value="CELLULOSE SYNTHASE CATALYTIC SUBUNIT A [UDP-FORMING]"/>
    <property type="match status" value="1"/>
</dbReference>
<feature type="transmembrane region" description="Helical" evidence="7">
    <location>
        <begin position="385"/>
        <end position="406"/>
    </location>
</feature>
<dbReference type="RefSeq" id="WP_344657723.1">
    <property type="nucleotide sequence ID" value="NZ_BAAAQM010000015.1"/>
</dbReference>
<dbReference type="CDD" id="cd06423">
    <property type="entry name" value="CESA_like"/>
    <property type="match status" value="1"/>
</dbReference>
<dbReference type="Gene3D" id="3.90.550.10">
    <property type="entry name" value="Spore Coat Polysaccharide Biosynthesis Protein SpsA, Chain A"/>
    <property type="match status" value="1"/>
</dbReference>
<dbReference type="SUPFAM" id="SSF53448">
    <property type="entry name" value="Nucleotide-diphospho-sugar transferases"/>
    <property type="match status" value="1"/>
</dbReference>
<dbReference type="InterPro" id="IPR001173">
    <property type="entry name" value="Glyco_trans_2-like"/>
</dbReference>
<dbReference type="Pfam" id="PF13632">
    <property type="entry name" value="Glyco_trans_2_3"/>
    <property type="match status" value="1"/>
</dbReference>
<evidence type="ECO:0000256" key="4">
    <source>
        <dbReference type="ARBA" id="ARBA00022692"/>
    </source>
</evidence>
<feature type="transmembrane region" description="Helical" evidence="7">
    <location>
        <begin position="44"/>
        <end position="67"/>
    </location>
</feature>
<evidence type="ECO:0000256" key="7">
    <source>
        <dbReference type="SAM" id="Phobius"/>
    </source>
</evidence>
<keyword evidence="4 7" id="KW-0812">Transmembrane</keyword>
<reference evidence="9 10" key="1">
    <citation type="journal article" date="2019" name="Int. J. Syst. Evol. Microbiol.">
        <title>The Global Catalogue of Microorganisms (GCM) 10K type strain sequencing project: providing services to taxonomists for standard genome sequencing and annotation.</title>
        <authorList>
            <consortium name="The Broad Institute Genomics Platform"/>
            <consortium name="The Broad Institute Genome Sequencing Center for Infectious Disease"/>
            <person name="Wu L."/>
            <person name="Ma J."/>
        </authorList>
    </citation>
    <scope>NUCLEOTIDE SEQUENCE [LARGE SCALE GENOMIC DNA]</scope>
    <source>
        <strain evidence="9 10">JCM 16013</strain>
    </source>
</reference>
<evidence type="ECO:0000313" key="10">
    <source>
        <dbReference type="Proteomes" id="UP001499854"/>
    </source>
</evidence>
<feature type="domain" description="Glycosyltransferase 2-like" evidence="8">
    <location>
        <begin position="181"/>
        <end position="365"/>
    </location>
</feature>
<proteinExistence type="predicted"/>
<evidence type="ECO:0000256" key="3">
    <source>
        <dbReference type="ARBA" id="ARBA00022679"/>
    </source>
</evidence>
<dbReference type="Proteomes" id="UP001499854">
    <property type="component" value="Unassembled WGS sequence"/>
</dbReference>
<evidence type="ECO:0000256" key="5">
    <source>
        <dbReference type="ARBA" id="ARBA00022989"/>
    </source>
</evidence>
<dbReference type="InterPro" id="IPR050321">
    <property type="entry name" value="Glycosyltr_2/OpgH_subfam"/>
</dbReference>
<keyword evidence="6 7" id="KW-0472">Membrane</keyword>
<keyword evidence="10" id="KW-1185">Reference proteome</keyword>
<name>A0ABN2RJ26_9ACTN</name>
<feature type="transmembrane region" description="Helical" evidence="7">
    <location>
        <begin position="21"/>
        <end position="38"/>
    </location>
</feature>
<protein>
    <recommendedName>
        <fullName evidence="8">Glycosyltransferase 2-like domain-containing protein</fullName>
    </recommendedName>
</protein>
<feature type="transmembrane region" description="Helical" evidence="7">
    <location>
        <begin position="349"/>
        <end position="373"/>
    </location>
</feature>
<evidence type="ECO:0000259" key="8">
    <source>
        <dbReference type="Pfam" id="PF13632"/>
    </source>
</evidence>
<comment type="subcellular location">
    <subcellularLocation>
        <location evidence="1">Membrane</location>
        <topology evidence="1">Multi-pass membrane protein</topology>
    </subcellularLocation>
</comment>
<evidence type="ECO:0000256" key="6">
    <source>
        <dbReference type="ARBA" id="ARBA00023136"/>
    </source>
</evidence>